<keyword evidence="5" id="KW-1185">Reference proteome</keyword>
<keyword evidence="2" id="KW-0378">Hydrolase</keyword>
<evidence type="ECO:0000313" key="4">
    <source>
        <dbReference type="EMBL" id="MDQ0177409.1"/>
    </source>
</evidence>
<name>A0ABT9WWA5_9BACI</name>
<evidence type="ECO:0000256" key="2">
    <source>
        <dbReference type="ARBA" id="ARBA00022801"/>
    </source>
</evidence>
<evidence type="ECO:0000313" key="5">
    <source>
        <dbReference type="Proteomes" id="UP001223586"/>
    </source>
</evidence>
<dbReference type="InterPro" id="IPR050248">
    <property type="entry name" value="Polysacc_deacetylase_ArnD"/>
</dbReference>
<dbReference type="EMBL" id="JAUSTT010000022">
    <property type="protein sequence ID" value="MDQ0177409.1"/>
    <property type="molecule type" value="Genomic_DNA"/>
</dbReference>
<proteinExistence type="predicted"/>
<keyword evidence="1" id="KW-0479">Metal-binding</keyword>
<dbReference type="Proteomes" id="UP001223586">
    <property type="component" value="Unassembled WGS sequence"/>
</dbReference>
<gene>
    <name evidence="4" type="ORF">J2S08_003289</name>
</gene>
<dbReference type="CDD" id="cd10917">
    <property type="entry name" value="CE4_NodB_like_6s_7s"/>
    <property type="match status" value="1"/>
</dbReference>
<dbReference type="PANTHER" id="PTHR10587:SF133">
    <property type="entry name" value="CHITIN DEACETYLASE 1-RELATED"/>
    <property type="match status" value="1"/>
</dbReference>
<dbReference type="PROSITE" id="PS51677">
    <property type="entry name" value="NODB"/>
    <property type="match status" value="1"/>
</dbReference>
<dbReference type="RefSeq" id="WP_307231366.1">
    <property type="nucleotide sequence ID" value="NZ_JAUSTT010000022.1"/>
</dbReference>
<dbReference type="Pfam" id="PF01522">
    <property type="entry name" value="Polysacc_deac_1"/>
    <property type="match status" value="1"/>
</dbReference>
<reference evidence="4 5" key="1">
    <citation type="submission" date="2023-07" db="EMBL/GenBank/DDBJ databases">
        <title>Genomic Encyclopedia of Type Strains, Phase IV (KMG-IV): sequencing the most valuable type-strain genomes for metagenomic binning, comparative biology and taxonomic classification.</title>
        <authorList>
            <person name="Goeker M."/>
        </authorList>
    </citation>
    <scope>NUCLEOTIDE SEQUENCE [LARGE SCALE GENOMIC DNA]</scope>
    <source>
        <strain evidence="4 5">DSM 23837</strain>
    </source>
</reference>
<evidence type="ECO:0000256" key="1">
    <source>
        <dbReference type="ARBA" id="ARBA00022723"/>
    </source>
</evidence>
<protein>
    <submittedName>
        <fullName evidence="4">Peptidoglycan/xylan/chitin deacetylase (PgdA/CDA1 family)</fullName>
    </submittedName>
</protein>
<comment type="caution">
    <text evidence="4">The sequence shown here is derived from an EMBL/GenBank/DDBJ whole genome shotgun (WGS) entry which is preliminary data.</text>
</comment>
<evidence type="ECO:0000259" key="3">
    <source>
        <dbReference type="PROSITE" id="PS51677"/>
    </source>
</evidence>
<dbReference type="InterPro" id="IPR002509">
    <property type="entry name" value="NODB_dom"/>
</dbReference>
<feature type="domain" description="NodB homology" evidence="3">
    <location>
        <begin position="48"/>
        <end position="230"/>
    </location>
</feature>
<dbReference type="PANTHER" id="PTHR10587">
    <property type="entry name" value="GLYCOSYL TRANSFERASE-RELATED"/>
    <property type="match status" value="1"/>
</dbReference>
<sequence length="247" mass="28592">MRKRFSVILCIVLLVFVFFSNIHLSYAMERGKLEETGHVIWNIKTDKKLIALTFDDGPHPVYTSQILDLLAAYKAKATFFVVGSRVKKYPELAKREIEEGHEIANHTYNHLYRLKLDEKTLKEELERTDEVIYETTGVYPIFYRPVGGYYNDLIIKTAVDKKLRVIMWSWHQDSRDWSRPGVKKIITNVLDDYRPGDIVLFHDSGGNRSQTVAALKVIIPAIQRAGYEFVTISELLRRTGIDPDPVF</sequence>
<dbReference type="InterPro" id="IPR011330">
    <property type="entry name" value="Glyco_hydro/deAcase_b/a-brl"/>
</dbReference>
<dbReference type="SUPFAM" id="SSF88713">
    <property type="entry name" value="Glycoside hydrolase/deacetylase"/>
    <property type="match status" value="1"/>
</dbReference>
<dbReference type="Gene3D" id="3.20.20.370">
    <property type="entry name" value="Glycoside hydrolase/deacetylase"/>
    <property type="match status" value="1"/>
</dbReference>
<organism evidence="4 5">
    <name type="scientific">Bacillus chungangensis</name>
    <dbReference type="NCBI Taxonomy" id="587633"/>
    <lineage>
        <taxon>Bacteria</taxon>
        <taxon>Bacillati</taxon>
        <taxon>Bacillota</taxon>
        <taxon>Bacilli</taxon>
        <taxon>Bacillales</taxon>
        <taxon>Bacillaceae</taxon>
        <taxon>Bacillus</taxon>
    </lineage>
</organism>
<accession>A0ABT9WWA5</accession>